<dbReference type="GO" id="GO:0019888">
    <property type="term" value="F:protein phosphatase regulator activity"/>
    <property type="evidence" value="ECO:0007669"/>
    <property type="project" value="TreeGrafter"/>
</dbReference>
<organism evidence="3 4">
    <name type="scientific">Allacma fusca</name>
    <dbReference type="NCBI Taxonomy" id="39272"/>
    <lineage>
        <taxon>Eukaryota</taxon>
        <taxon>Metazoa</taxon>
        <taxon>Ecdysozoa</taxon>
        <taxon>Arthropoda</taxon>
        <taxon>Hexapoda</taxon>
        <taxon>Collembola</taxon>
        <taxon>Symphypleona</taxon>
        <taxon>Sminthuridae</taxon>
        <taxon>Allacma</taxon>
    </lineage>
</organism>
<name>A0A8J2NYS7_9HEXA</name>
<dbReference type="InterPro" id="IPR007587">
    <property type="entry name" value="SAPS"/>
</dbReference>
<evidence type="ECO:0000256" key="2">
    <source>
        <dbReference type="ARBA" id="ARBA00023306"/>
    </source>
</evidence>
<proteinExistence type="inferred from homology"/>
<dbReference type="EMBL" id="CAJVCH010217018">
    <property type="protein sequence ID" value="CAG7731658.1"/>
    <property type="molecule type" value="Genomic_DNA"/>
</dbReference>
<dbReference type="Proteomes" id="UP000708208">
    <property type="component" value="Unassembled WGS sequence"/>
</dbReference>
<dbReference type="AlphaFoldDB" id="A0A8J2NYS7"/>
<dbReference type="PANTHER" id="PTHR12634:SF8">
    <property type="entry name" value="FIERY MOUNTAIN, ISOFORM D"/>
    <property type="match status" value="1"/>
</dbReference>
<dbReference type="GO" id="GO:0019903">
    <property type="term" value="F:protein phosphatase binding"/>
    <property type="evidence" value="ECO:0007669"/>
    <property type="project" value="InterPro"/>
</dbReference>
<dbReference type="PANTHER" id="PTHR12634">
    <property type="entry name" value="SIT4 YEAST -ASSOCIATING PROTEIN-RELATED"/>
    <property type="match status" value="1"/>
</dbReference>
<accession>A0A8J2NYS7</accession>
<evidence type="ECO:0000313" key="3">
    <source>
        <dbReference type="EMBL" id="CAG7731658.1"/>
    </source>
</evidence>
<evidence type="ECO:0000256" key="1">
    <source>
        <dbReference type="ARBA" id="ARBA00006180"/>
    </source>
</evidence>
<keyword evidence="2" id="KW-0131">Cell cycle</keyword>
<keyword evidence="4" id="KW-1185">Reference proteome</keyword>
<reference evidence="3" key="1">
    <citation type="submission" date="2021-06" db="EMBL/GenBank/DDBJ databases">
        <authorList>
            <person name="Hodson N. C."/>
            <person name="Mongue J. A."/>
            <person name="Jaron S. K."/>
        </authorList>
    </citation>
    <scope>NUCLEOTIDE SEQUENCE</scope>
</reference>
<sequence length="554" mass="63139">MKKETTSVADSTILKPNHGEHEAVTEFRGVSPQPLSGLELYLDVTEDENNLGSVITQFGDLVLEEIPFVNCISDIADVLVKFKKPVKPEDTLTIHRKLVLFINAMTSSVEISDTEAAYIINALEKSSYLVEIIVANNLYMDKIMHIFLNEQQTNPVAVKNNFSLLSKIQQIVLEKLDKCNSTSDTEWGESDSAVNFLLAFTRSSSCMNWFLNHLEYIQVSDFLLQLVVKFYCKPEFSIIVAEWLKSTNLIEELVTLFQHISSPHDNIALLLEGLLDFCWIHRRARGTNLASQLFSLNLISIMVSSLLMLLKAPTCNSRDDGVIQGFRILSSLLRLDYQKPSAHKIEYLRHAIVIVIDNKELMEAIYKVLRLGGPKIYFKLTSKGTSPLGRVRRTVLGFVHNIVAHADRKALKTILELPTIEYLIKYLFWLHPFNSFVHIKVRLIITVLLRSNIRKAAEMLILRTNFLEGAFEFLKKPSPPGQQRAHIMRIISVWVNYRHASAVKDVMDKWMEMNPSLQPEWELLVLKDLPVYLRKQGTLLGGVPKPARKSPERA</sequence>
<evidence type="ECO:0000313" key="4">
    <source>
        <dbReference type="Proteomes" id="UP000708208"/>
    </source>
</evidence>
<protein>
    <submittedName>
        <fullName evidence="3">Uncharacterized protein</fullName>
    </submittedName>
</protein>
<comment type="similarity">
    <text evidence="1">Belongs to the SAPS family.</text>
</comment>
<comment type="caution">
    <text evidence="3">The sequence shown here is derived from an EMBL/GenBank/DDBJ whole genome shotgun (WGS) entry which is preliminary data.</text>
</comment>
<gene>
    <name evidence="3" type="ORF">AFUS01_LOCUS20234</name>
</gene>